<comment type="subcellular location">
    <subcellularLocation>
        <location evidence="12">Cell membrane</location>
        <topology evidence="12">Multi-pass membrane protein</topology>
    </subcellularLocation>
    <subcellularLocation>
        <location evidence="1">Membrane</location>
        <topology evidence="1">Multi-pass membrane protein</topology>
    </subcellularLocation>
</comment>
<evidence type="ECO:0000256" key="3">
    <source>
        <dbReference type="ARBA" id="ARBA00022448"/>
    </source>
</evidence>
<dbReference type="GO" id="GO:0015675">
    <property type="term" value="P:nickel cation transport"/>
    <property type="evidence" value="ECO:0007669"/>
    <property type="project" value="UniProtKB-KW"/>
</dbReference>
<feature type="transmembrane region" description="Helical" evidence="12">
    <location>
        <begin position="123"/>
        <end position="144"/>
    </location>
</feature>
<dbReference type="SUPFAM" id="SSF52540">
    <property type="entry name" value="P-loop containing nucleoside triphosphate hydrolases"/>
    <property type="match status" value="1"/>
</dbReference>
<sequence length="554" mass="58193">MRAVAGTRWLGVVILLSLAGSGVILISRLSDPDDALLHLLLTQLPITATAAAATPVLSAVLGVGLGLVTAHRGGWVDQTMRALVITGLGLCLGWAVLLGGFWVALHSELMSMLADERTAVARIALLSTLLLPVTAVLLGAALAISVHVRSAARAVSLEGFVRTARLRGLPTTGMVMRRVLRRTLPAILTVLAAELIVIYCEALIVQAVYTRASLPDDLPLLPAGSLPVVLGCAVAAAIGILVVALATATGRGLAPVDGWRTGPGGRGEHPVPAMSLPSTGFRSADLLDIRDLRIHQAPEQPWAEEPHPAGPGDAINLTVARGEAVAIIGDHSSGAGQLCRAIVGLLPARTPVRSGSILFDGRELVGLPEREFRRLRGAKIGILDSPSSHRLDPRVRVGKTLTGILAARSGASRSGAREAALQLLRRVGIDTVEDVFTAYPHQLSAETAGRVLLAGAIGAEPELLIAFEPTLGFDAAAETQVLDLLHDLHHERGFTLIVISTRMEVVARCERVAVMRAGTIVEHASATDLLTNPQHPHSQYLLTGPMTLPVSFDD</sequence>
<keyword evidence="5" id="KW-0533">Nickel</keyword>
<evidence type="ECO:0000259" key="14">
    <source>
        <dbReference type="PROSITE" id="PS50928"/>
    </source>
</evidence>
<dbReference type="AlphaFoldDB" id="A0A318A5B4"/>
<proteinExistence type="inferred from homology"/>
<accession>A0A318A5B4</accession>
<feature type="domain" description="ABC transporter" evidence="13">
    <location>
        <begin position="289"/>
        <end position="542"/>
    </location>
</feature>
<dbReference type="GO" id="GO:0005886">
    <property type="term" value="C:plasma membrane"/>
    <property type="evidence" value="ECO:0007669"/>
    <property type="project" value="UniProtKB-SubCell"/>
</dbReference>
<keyword evidence="9" id="KW-0406">Ion transport</keyword>
<evidence type="ECO:0000256" key="8">
    <source>
        <dbReference type="ARBA" id="ARBA00022989"/>
    </source>
</evidence>
<keyword evidence="6 12" id="KW-0812">Transmembrane</keyword>
<keyword evidence="16" id="KW-1185">Reference proteome</keyword>
<comment type="similarity">
    <text evidence="2">Belongs to the ABC transporter superfamily.</text>
</comment>
<organism evidence="15 16">
    <name type="scientific">Cryobacterium arcticum</name>
    <dbReference type="NCBI Taxonomy" id="670052"/>
    <lineage>
        <taxon>Bacteria</taxon>
        <taxon>Bacillati</taxon>
        <taxon>Actinomycetota</taxon>
        <taxon>Actinomycetes</taxon>
        <taxon>Micrococcales</taxon>
        <taxon>Microbacteriaceae</taxon>
        <taxon>Cryobacterium</taxon>
    </lineage>
</organism>
<comment type="similarity">
    <text evidence="12">Belongs to the binding-protein-dependent transport system permease family.</text>
</comment>
<dbReference type="PROSITE" id="PS50893">
    <property type="entry name" value="ABC_TRANSPORTER_2"/>
    <property type="match status" value="1"/>
</dbReference>
<evidence type="ECO:0000256" key="5">
    <source>
        <dbReference type="ARBA" id="ARBA00022596"/>
    </source>
</evidence>
<dbReference type="InterPro" id="IPR027417">
    <property type="entry name" value="P-loop_NTPase"/>
</dbReference>
<feature type="domain" description="ABC transmembrane type-1" evidence="14">
    <location>
        <begin position="44"/>
        <end position="251"/>
    </location>
</feature>
<evidence type="ECO:0000256" key="4">
    <source>
        <dbReference type="ARBA" id="ARBA00022475"/>
    </source>
</evidence>
<evidence type="ECO:0000256" key="7">
    <source>
        <dbReference type="ARBA" id="ARBA00022967"/>
    </source>
</evidence>
<protein>
    <recommendedName>
        <fullName evidence="17">ABC transporter domain-containing protein</fullName>
    </recommendedName>
</protein>
<feature type="transmembrane region" description="Helical" evidence="12">
    <location>
        <begin position="7"/>
        <end position="26"/>
    </location>
</feature>
<dbReference type="GO" id="GO:0055085">
    <property type="term" value="P:transmembrane transport"/>
    <property type="evidence" value="ECO:0007669"/>
    <property type="project" value="InterPro"/>
</dbReference>
<keyword evidence="7" id="KW-1278">Translocase</keyword>
<dbReference type="Proteomes" id="UP000246722">
    <property type="component" value="Unassembled WGS sequence"/>
</dbReference>
<comment type="caution">
    <text evidence="15">The sequence shown here is derived from an EMBL/GenBank/DDBJ whole genome shotgun (WGS) entry which is preliminary data.</text>
</comment>
<dbReference type="PANTHER" id="PTHR43297:SF13">
    <property type="entry name" value="NICKEL ABC TRANSPORTER, ATP-BINDING PROTEIN"/>
    <property type="match status" value="1"/>
</dbReference>
<dbReference type="PROSITE" id="PS50928">
    <property type="entry name" value="ABC_TM1"/>
    <property type="match status" value="1"/>
</dbReference>
<feature type="transmembrane region" description="Helical" evidence="12">
    <location>
        <begin position="184"/>
        <end position="208"/>
    </location>
</feature>
<dbReference type="RefSeq" id="WP_110124919.1">
    <property type="nucleotide sequence ID" value="NZ_QHLY01000003.1"/>
</dbReference>
<dbReference type="InterPro" id="IPR000515">
    <property type="entry name" value="MetI-like"/>
</dbReference>
<evidence type="ECO:0000256" key="6">
    <source>
        <dbReference type="ARBA" id="ARBA00022692"/>
    </source>
</evidence>
<dbReference type="OrthoDB" id="3677453at2"/>
<feature type="transmembrane region" description="Helical" evidence="12">
    <location>
        <begin position="228"/>
        <end position="250"/>
    </location>
</feature>
<evidence type="ECO:0000313" key="15">
    <source>
        <dbReference type="EMBL" id="PXA73241.1"/>
    </source>
</evidence>
<dbReference type="GO" id="GO:0005524">
    <property type="term" value="F:ATP binding"/>
    <property type="evidence" value="ECO:0007669"/>
    <property type="project" value="InterPro"/>
</dbReference>
<keyword evidence="8 12" id="KW-1133">Transmembrane helix</keyword>
<evidence type="ECO:0000256" key="2">
    <source>
        <dbReference type="ARBA" id="ARBA00005417"/>
    </source>
</evidence>
<evidence type="ECO:0000259" key="13">
    <source>
        <dbReference type="PROSITE" id="PS50893"/>
    </source>
</evidence>
<evidence type="ECO:0000313" key="16">
    <source>
        <dbReference type="Proteomes" id="UP000246722"/>
    </source>
</evidence>
<keyword evidence="11 12" id="KW-0472">Membrane</keyword>
<reference evidence="15 16" key="1">
    <citation type="submission" date="2018-05" db="EMBL/GenBank/DDBJ databases">
        <title>Genetic diversity of glacier-inhabiting Cryobacterium bacteria in China and description of Cryobacterium mengkeensis sp. nov. and Arthrobacter glacialis sp. nov.</title>
        <authorList>
            <person name="Liu Q."/>
            <person name="Xin Y.-H."/>
        </authorList>
    </citation>
    <scope>NUCLEOTIDE SEQUENCE [LARGE SCALE GENOMIC DNA]</scope>
    <source>
        <strain evidence="15 16">SK-1</strain>
    </source>
</reference>
<feature type="transmembrane region" description="Helical" evidence="12">
    <location>
        <begin position="82"/>
        <end position="103"/>
    </location>
</feature>
<evidence type="ECO:0000256" key="9">
    <source>
        <dbReference type="ARBA" id="ARBA00023065"/>
    </source>
</evidence>
<evidence type="ECO:0008006" key="17">
    <source>
        <dbReference type="Google" id="ProtNLM"/>
    </source>
</evidence>
<dbReference type="EMBL" id="QHLY01000003">
    <property type="protein sequence ID" value="PXA73241.1"/>
    <property type="molecule type" value="Genomic_DNA"/>
</dbReference>
<dbReference type="PANTHER" id="PTHR43297">
    <property type="entry name" value="OLIGOPEPTIDE TRANSPORT ATP-BINDING PROTEIN APPD"/>
    <property type="match status" value="1"/>
</dbReference>
<evidence type="ECO:0000256" key="12">
    <source>
        <dbReference type="RuleBase" id="RU363032"/>
    </source>
</evidence>
<dbReference type="InterPro" id="IPR050388">
    <property type="entry name" value="ABC_Ni/Peptide_Import"/>
</dbReference>
<dbReference type="Pfam" id="PF00528">
    <property type="entry name" value="BPD_transp_1"/>
    <property type="match status" value="1"/>
</dbReference>
<evidence type="ECO:0000256" key="1">
    <source>
        <dbReference type="ARBA" id="ARBA00004141"/>
    </source>
</evidence>
<dbReference type="InterPro" id="IPR003439">
    <property type="entry name" value="ABC_transporter-like_ATP-bd"/>
</dbReference>
<name>A0A318A5B4_9MICO</name>
<gene>
    <name evidence="15" type="ORF">CTB96_00305</name>
</gene>
<evidence type="ECO:0000256" key="10">
    <source>
        <dbReference type="ARBA" id="ARBA00023112"/>
    </source>
</evidence>
<dbReference type="Gene3D" id="3.40.50.300">
    <property type="entry name" value="P-loop containing nucleotide triphosphate hydrolases"/>
    <property type="match status" value="1"/>
</dbReference>
<evidence type="ECO:0000256" key="11">
    <source>
        <dbReference type="ARBA" id="ARBA00023136"/>
    </source>
</evidence>
<dbReference type="Pfam" id="PF00005">
    <property type="entry name" value="ABC_tran"/>
    <property type="match status" value="1"/>
</dbReference>
<dbReference type="GO" id="GO:0016887">
    <property type="term" value="F:ATP hydrolysis activity"/>
    <property type="evidence" value="ECO:0007669"/>
    <property type="project" value="InterPro"/>
</dbReference>
<feature type="transmembrane region" description="Helical" evidence="12">
    <location>
        <begin position="46"/>
        <end position="70"/>
    </location>
</feature>
<keyword evidence="10" id="KW-0921">Nickel transport</keyword>
<keyword evidence="4" id="KW-1003">Cell membrane</keyword>
<keyword evidence="3 12" id="KW-0813">Transport</keyword>